<dbReference type="PANTHER" id="PTHR11717">
    <property type="entry name" value="LOW MOLECULAR WEIGHT PROTEIN TYROSINE PHOSPHATASE"/>
    <property type="match status" value="1"/>
</dbReference>
<dbReference type="PANTHER" id="PTHR11717:SF31">
    <property type="entry name" value="LOW MOLECULAR WEIGHT PROTEIN-TYROSINE-PHOSPHATASE ETP-RELATED"/>
    <property type="match status" value="1"/>
</dbReference>
<dbReference type="InterPro" id="IPR023485">
    <property type="entry name" value="Ptyr_pPase"/>
</dbReference>
<feature type="active site" description="Nucleophile" evidence="4">
    <location>
        <position position="13"/>
    </location>
</feature>
<feature type="active site" description="Nucleophile" evidence="4">
    <location>
        <position position="7"/>
    </location>
</feature>
<evidence type="ECO:0000256" key="1">
    <source>
        <dbReference type="ARBA" id="ARBA00011063"/>
    </source>
</evidence>
<dbReference type="InterPro" id="IPR017867">
    <property type="entry name" value="Tyr_phospatase_low_mol_wt"/>
</dbReference>
<organism evidence="6 7">
    <name type="scientific">Mycolicibacterium frederiksbergense</name>
    <dbReference type="NCBI Taxonomy" id="117567"/>
    <lineage>
        <taxon>Bacteria</taxon>
        <taxon>Bacillati</taxon>
        <taxon>Actinomycetota</taxon>
        <taxon>Actinomycetes</taxon>
        <taxon>Mycobacteriales</taxon>
        <taxon>Mycobacteriaceae</taxon>
        <taxon>Mycolicibacterium</taxon>
    </lineage>
</organism>
<dbReference type="GO" id="GO:0004725">
    <property type="term" value="F:protein tyrosine phosphatase activity"/>
    <property type="evidence" value="ECO:0007669"/>
    <property type="project" value="InterPro"/>
</dbReference>
<keyword evidence="7" id="KW-1185">Reference proteome</keyword>
<protein>
    <submittedName>
        <fullName evidence="6">Low molecular weight phosphatase family protein</fullName>
    </submittedName>
</protein>
<dbReference type="InterPro" id="IPR036196">
    <property type="entry name" value="Ptyr_pPase_sf"/>
</dbReference>
<dbReference type="InterPro" id="IPR050438">
    <property type="entry name" value="LMW_PTPase"/>
</dbReference>
<reference evidence="6 7" key="1">
    <citation type="submission" date="2019-04" db="EMBL/GenBank/DDBJ databases">
        <title>Draft, Whole-Genome Sequence of the Anthracene-degrading Mycobacterium frederiksbergense LB501T, Isolated from a Polycyclic Aromatic Hydrocarbon (PAH)-Contaminated Soil.</title>
        <authorList>
            <person name="Augelletti F."/>
        </authorList>
    </citation>
    <scope>NUCLEOTIDE SEQUENCE [LARGE SCALE GENOMIC DNA]</scope>
    <source>
        <strain evidence="6 7">LB 501T</strain>
    </source>
</reference>
<sequence>MHVLFVCTGNICRSPTAERLALAYAVRQQIPDFTASSAGTRGLVGHPMHNEAERVLERLHGDPSSFAARRLTRRIAVSADLVLTMTKDHRDQVLEIAPQKLNRTFSLPEAAHLVTALGAQTVADLANLRPKLIMGEVPDIVDPIGQRPEVFAAVGQQIADLLPPVLELCRPE</sequence>
<dbReference type="PRINTS" id="PR00719">
    <property type="entry name" value="LMWPTPASE"/>
</dbReference>
<gene>
    <name evidence="6" type="ORF">EXE63_09865</name>
</gene>
<proteinExistence type="inferred from homology"/>
<evidence type="ECO:0000256" key="2">
    <source>
        <dbReference type="ARBA" id="ARBA00022801"/>
    </source>
</evidence>
<dbReference type="KEGG" id="mfre:EXE63_09865"/>
<name>A0A6H0S1T1_9MYCO</name>
<evidence type="ECO:0000256" key="4">
    <source>
        <dbReference type="PIRSR" id="PIRSR617867-1"/>
    </source>
</evidence>
<comment type="similarity">
    <text evidence="1">Belongs to the low molecular weight phosphotyrosine protein phosphatase family.</text>
</comment>
<dbReference type="Pfam" id="PF01451">
    <property type="entry name" value="LMWPc"/>
    <property type="match status" value="1"/>
</dbReference>
<dbReference type="AlphaFoldDB" id="A0A6H0S1T1"/>
<dbReference type="Proteomes" id="UP000501849">
    <property type="component" value="Chromosome"/>
</dbReference>
<dbReference type="Gene3D" id="3.40.50.2300">
    <property type="match status" value="1"/>
</dbReference>
<evidence type="ECO:0000313" key="6">
    <source>
        <dbReference type="EMBL" id="QIV81164.1"/>
    </source>
</evidence>
<evidence type="ECO:0000256" key="3">
    <source>
        <dbReference type="ARBA" id="ARBA00022912"/>
    </source>
</evidence>
<evidence type="ECO:0000313" key="7">
    <source>
        <dbReference type="Proteomes" id="UP000501849"/>
    </source>
</evidence>
<dbReference type="SUPFAM" id="SSF52788">
    <property type="entry name" value="Phosphotyrosine protein phosphatases I"/>
    <property type="match status" value="1"/>
</dbReference>
<keyword evidence="3" id="KW-0904">Protein phosphatase</keyword>
<keyword evidence="2" id="KW-0378">Hydrolase</keyword>
<evidence type="ECO:0000259" key="5">
    <source>
        <dbReference type="SMART" id="SM00226"/>
    </source>
</evidence>
<dbReference type="SMART" id="SM00226">
    <property type="entry name" value="LMWPc"/>
    <property type="match status" value="1"/>
</dbReference>
<accession>A0A6H0S1T1</accession>
<feature type="domain" description="Phosphotyrosine protein phosphatase I" evidence="5">
    <location>
        <begin position="1"/>
        <end position="168"/>
    </location>
</feature>
<dbReference type="EMBL" id="CP038799">
    <property type="protein sequence ID" value="QIV81164.1"/>
    <property type="molecule type" value="Genomic_DNA"/>
</dbReference>